<dbReference type="OrthoDB" id="9802350at2"/>
<dbReference type="InterPro" id="IPR052550">
    <property type="entry name" value="Pyrimidine_5'-ntase_YjjG"/>
</dbReference>
<name>A0A2A2GA76_9BACT</name>
<dbReference type="NCBIfam" id="TIGR01549">
    <property type="entry name" value="HAD-SF-IA-v1"/>
    <property type="match status" value="1"/>
</dbReference>
<comment type="caution">
    <text evidence="1">The sequence shown here is derived from an EMBL/GenBank/DDBJ whole genome shotgun (WGS) entry which is preliminary data.</text>
</comment>
<dbReference type="GO" id="GO:0016787">
    <property type="term" value="F:hydrolase activity"/>
    <property type="evidence" value="ECO:0007669"/>
    <property type="project" value="UniProtKB-KW"/>
</dbReference>
<dbReference type="InterPro" id="IPR023198">
    <property type="entry name" value="PGP-like_dom2"/>
</dbReference>
<evidence type="ECO:0000313" key="1">
    <source>
        <dbReference type="EMBL" id="PAU93749.1"/>
    </source>
</evidence>
<dbReference type="SUPFAM" id="SSF56784">
    <property type="entry name" value="HAD-like"/>
    <property type="match status" value="1"/>
</dbReference>
<dbReference type="Gene3D" id="1.10.150.240">
    <property type="entry name" value="Putative phosphatase, domain 2"/>
    <property type="match status" value="1"/>
</dbReference>
<gene>
    <name evidence="1" type="ORF">CK503_10385</name>
</gene>
<dbReference type="SFLD" id="SFLDG01135">
    <property type="entry name" value="C1.5.6:_HAD__Beta-PGM__Phospha"/>
    <property type="match status" value="1"/>
</dbReference>
<keyword evidence="2" id="KW-1185">Reference proteome</keyword>
<dbReference type="PRINTS" id="PR00413">
    <property type="entry name" value="HADHALOGNASE"/>
</dbReference>
<dbReference type="SFLD" id="SFLDS00003">
    <property type="entry name" value="Haloacid_Dehalogenase"/>
    <property type="match status" value="1"/>
</dbReference>
<evidence type="ECO:0000313" key="2">
    <source>
        <dbReference type="Proteomes" id="UP000218831"/>
    </source>
</evidence>
<dbReference type="PANTHER" id="PTHR47478:SF1">
    <property type="entry name" value="PYRIMIDINE 5'-NUCLEOTIDASE YJJG"/>
    <property type="match status" value="1"/>
</dbReference>
<dbReference type="AlphaFoldDB" id="A0A2A2GA76"/>
<organism evidence="1 2">
    <name type="scientific">Fodinibius salipaludis</name>
    <dbReference type="NCBI Taxonomy" id="2032627"/>
    <lineage>
        <taxon>Bacteria</taxon>
        <taxon>Pseudomonadati</taxon>
        <taxon>Balneolota</taxon>
        <taxon>Balneolia</taxon>
        <taxon>Balneolales</taxon>
        <taxon>Balneolaceae</taxon>
        <taxon>Fodinibius</taxon>
    </lineage>
</organism>
<protein>
    <submittedName>
        <fullName evidence="1">HAD family hydrolase</fullName>
    </submittedName>
</protein>
<dbReference type="SFLD" id="SFLDG01129">
    <property type="entry name" value="C1.5:_HAD__Beta-PGM__Phosphata"/>
    <property type="match status" value="1"/>
</dbReference>
<dbReference type="Proteomes" id="UP000218831">
    <property type="component" value="Unassembled WGS sequence"/>
</dbReference>
<dbReference type="InterPro" id="IPR023214">
    <property type="entry name" value="HAD_sf"/>
</dbReference>
<sequence length="230" mass="26675">MSYKFIYFDLDDTLLDHQSAEAAGLKDVHDHFDFFADTTPNQLVKVYHQVNSKQWGLYSRAKVSRDELQRNRFELTLKELGLDGSRYEEVGNFYMQAYRNHWQWLDGAREVYQTIVDQYPVGILTNGFAETQRKKFEDFDLYDSAPNTVISEEVGVLKPHPDVFAHATEKAGVDRDEILYVGDSFSSDVEGGTQFGWDVAWFTENGEPEKHQKADFVFNDFMDLKNLLKV</sequence>
<dbReference type="InterPro" id="IPR006439">
    <property type="entry name" value="HAD-SF_hydro_IA"/>
</dbReference>
<dbReference type="EMBL" id="NSKE01000007">
    <property type="protein sequence ID" value="PAU93749.1"/>
    <property type="molecule type" value="Genomic_DNA"/>
</dbReference>
<dbReference type="InterPro" id="IPR036412">
    <property type="entry name" value="HAD-like_sf"/>
</dbReference>
<accession>A0A2A2GA76</accession>
<keyword evidence="1" id="KW-0378">Hydrolase</keyword>
<dbReference type="Gene3D" id="3.40.50.1000">
    <property type="entry name" value="HAD superfamily/HAD-like"/>
    <property type="match status" value="1"/>
</dbReference>
<reference evidence="1 2" key="1">
    <citation type="submission" date="2017-08" db="EMBL/GenBank/DDBJ databases">
        <title>Aliifodinibius alkalisoli sp. nov., isolated from saline alkaline soil.</title>
        <authorList>
            <person name="Liu D."/>
            <person name="Zhang G."/>
        </authorList>
    </citation>
    <scope>NUCLEOTIDE SEQUENCE [LARGE SCALE GENOMIC DNA]</scope>
    <source>
        <strain evidence="1 2">WN023</strain>
    </source>
</reference>
<dbReference type="PANTHER" id="PTHR47478">
    <property type="match status" value="1"/>
</dbReference>
<dbReference type="Pfam" id="PF00702">
    <property type="entry name" value="Hydrolase"/>
    <property type="match status" value="1"/>
</dbReference>
<proteinExistence type="predicted"/>